<dbReference type="AlphaFoldDB" id="A0A6G4WQG8"/>
<accession>A0A6G4WQG8</accession>
<sequence>MPCPLIANADVIRVTRVDRCGRPVCGEDNGFVFDCFATLAMNANVEEGEDVAYTAANGRQCGFKRGCPTFNGYDIELNFFSVSPEFVEITTGNPVVYGFDGEPIGYDDCSIQCNSGFALELWAEVLGEDVCDADATGDGAWIYFLMPWVTNGQLGDLEVGNEAVSLVLNGATRAGGGWGTGPYDIMPTDAAGTPGPLLTPLGSNCHRRTFVTSVAPPEPVCAYTPVLCGASPS</sequence>
<keyword evidence="2" id="KW-1185">Reference proteome</keyword>
<organism evidence="1 2">
    <name type="scientific">Streptomyces boncukensis</name>
    <dbReference type="NCBI Taxonomy" id="2711219"/>
    <lineage>
        <taxon>Bacteria</taxon>
        <taxon>Bacillati</taxon>
        <taxon>Actinomycetota</taxon>
        <taxon>Actinomycetes</taxon>
        <taxon>Kitasatosporales</taxon>
        <taxon>Streptomycetaceae</taxon>
        <taxon>Streptomyces</taxon>
    </lineage>
</organism>
<comment type="caution">
    <text evidence="1">The sequence shown here is derived from an EMBL/GenBank/DDBJ whole genome shotgun (WGS) entry which is preliminary data.</text>
</comment>
<reference evidence="1 2" key="1">
    <citation type="submission" date="2020-02" db="EMBL/GenBank/DDBJ databases">
        <title>Whole-genome analyses of novel actinobacteria.</title>
        <authorList>
            <person name="Sahin N."/>
            <person name="Tatar D."/>
        </authorList>
    </citation>
    <scope>NUCLEOTIDE SEQUENCE [LARGE SCALE GENOMIC DNA]</scope>
    <source>
        <strain evidence="1 2">SB3404</strain>
    </source>
</reference>
<dbReference type="EMBL" id="JAAKZZ010000001">
    <property type="protein sequence ID" value="NGO66804.1"/>
    <property type="molecule type" value="Genomic_DNA"/>
</dbReference>
<evidence type="ECO:0000313" key="1">
    <source>
        <dbReference type="EMBL" id="NGO66804.1"/>
    </source>
</evidence>
<evidence type="ECO:0000313" key="2">
    <source>
        <dbReference type="Proteomes" id="UP000477722"/>
    </source>
</evidence>
<name>A0A6G4WQG8_9ACTN</name>
<proteinExistence type="predicted"/>
<gene>
    <name evidence="1" type="ORF">G5C65_00185</name>
</gene>
<protein>
    <submittedName>
        <fullName evidence="1">Uncharacterized protein</fullName>
    </submittedName>
</protein>
<dbReference type="Proteomes" id="UP000477722">
    <property type="component" value="Unassembled WGS sequence"/>
</dbReference>